<dbReference type="GO" id="GO:0030026">
    <property type="term" value="P:intracellular manganese ion homeostasis"/>
    <property type="evidence" value="ECO:0007669"/>
    <property type="project" value="InterPro"/>
</dbReference>
<evidence type="ECO:0000256" key="1">
    <source>
        <dbReference type="ARBA" id="ARBA00004127"/>
    </source>
</evidence>
<keyword evidence="2 5" id="KW-0812">Transmembrane</keyword>
<evidence type="ECO:0000256" key="5">
    <source>
        <dbReference type="SAM" id="Phobius"/>
    </source>
</evidence>
<organism evidence="6 7">
    <name type="scientific">Companilactobacillus bobalius DSM 19674</name>
    <dbReference type="NCBI Taxonomy" id="1423788"/>
    <lineage>
        <taxon>Bacteria</taxon>
        <taxon>Bacillati</taxon>
        <taxon>Bacillota</taxon>
        <taxon>Bacilli</taxon>
        <taxon>Lactobacillales</taxon>
        <taxon>Lactobacillaceae</taxon>
        <taxon>Companilactobacillus</taxon>
        <taxon>Companilactobacillus bobalius</taxon>
    </lineage>
</organism>
<comment type="caution">
    <text evidence="6">The sequence shown here is derived from an EMBL/GenBank/DDBJ whole genome shotgun (WGS) entry which is preliminary data.</text>
</comment>
<feature type="transmembrane region" description="Helical" evidence="5">
    <location>
        <begin position="25"/>
        <end position="49"/>
    </location>
</feature>
<evidence type="ECO:0000256" key="3">
    <source>
        <dbReference type="ARBA" id="ARBA00022989"/>
    </source>
</evidence>
<proteinExistence type="predicted"/>
<feature type="transmembrane region" description="Helical" evidence="5">
    <location>
        <begin position="55"/>
        <end position="80"/>
    </location>
</feature>
<feature type="transmembrane region" description="Helical" evidence="5">
    <location>
        <begin position="157"/>
        <end position="179"/>
    </location>
</feature>
<dbReference type="CDD" id="cd02432">
    <property type="entry name" value="Nodulin-21_like_1"/>
    <property type="match status" value="1"/>
</dbReference>
<evidence type="ECO:0008006" key="8">
    <source>
        <dbReference type="Google" id="ProtNLM"/>
    </source>
</evidence>
<keyword evidence="7" id="KW-1185">Reference proteome</keyword>
<keyword evidence="3 5" id="KW-1133">Transmembrane helix</keyword>
<gene>
    <name evidence="6" type="ORF">FC78_GL001023</name>
</gene>
<dbReference type="PANTHER" id="PTHR31851">
    <property type="entry name" value="FE(2+)/MN(2+) TRANSPORTER PCL1"/>
    <property type="match status" value="1"/>
</dbReference>
<reference evidence="6 7" key="1">
    <citation type="journal article" date="2015" name="Genome Announc.">
        <title>Expanding the biotechnology potential of lactobacilli through comparative genomics of 213 strains and associated genera.</title>
        <authorList>
            <person name="Sun Z."/>
            <person name="Harris H.M."/>
            <person name="McCann A."/>
            <person name="Guo C."/>
            <person name="Argimon S."/>
            <person name="Zhang W."/>
            <person name="Yang X."/>
            <person name="Jeffery I.B."/>
            <person name="Cooney J.C."/>
            <person name="Kagawa T.F."/>
            <person name="Liu W."/>
            <person name="Song Y."/>
            <person name="Salvetti E."/>
            <person name="Wrobel A."/>
            <person name="Rasinkangas P."/>
            <person name="Parkhill J."/>
            <person name="Rea M.C."/>
            <person name="O'Sullivan O."/>
            <person name="Ritari J."/>
            <person name="Douillard F.P."/>
            <person name="Paul Ross R."/>
            <person name="Yang R."/>
            <person name="Briner A.E."/>
            <person name="Felis G.E."/>
            <person name="de Vos W.M."/>
            <person name="Barrangou R."/>
            <person name="Klaenhammer T.R."/>
            <person name="Caufield P.W."/>
            <person name="Cui Y."/>
            <person name="Zhang H."/>
            <person name="O'Toole P.W."/>
        </authorList>
    </citation>
    <scope>NUCLEOTIDE SEQUENCE [LARGE SCALE GENOMIC DNA]</scope>
    <source>
        <strain evidence="6 7">DSM 19674</strain>
    </source>
</reference>
<dbReference type="InterPro" id="IPR008217">
    <property type="entry name" value="Ccc1_fam"/>
</dbReference>
<dbReference type="OrthoDB" id="188924at2"/>
<name>A0A0R1KU60_9LACO</name>
<evidence type="ECO:0000313" key="7">
    <source>
        <dbReference type="Proteomes" id="UP000051515"/>
    </source>
</evidence>
<evidence type="ECO:0000256" key="2">
    <source>
        <dbReference type="ARBA" id="ARBA00022692"/>
    </source>
</evidence>
<dbReference type="STRING" id="1423788.FC78_GL001023"/>
<feature type="transmembrane region" description="Helical" evidence="5">
    <location>
        <begin position="185"/>
        <end position="203"/>
    </location>
</feature>
<sequence>MSNYLLHSIVPREIKKLRLSERLNVVRAGVLGANDGIISVAGIVTGVAGAQQSQMTLFISGLAGMFAGALSMGGGEYVSVSTQRDTQRNMVKLQEEMIAANPNREENALASYYESKGLGLDLSRQVSSSLMEQDPLAATLKSKFNIEFKDYFSPWQAAFSSFFSFIIGSLLPLMAITFIPYPYKVSGTMFSVIIALTFTGYISSRLGKSNVIKGILRNLLVGLGTMIVTYFIGTLLT</sequence>
<comment type="subcellular location">
    <subcellularLocation>
        <location evidence="1">Endomembrane system</location>
        <topology evidence="1">Multi-pass membrane protein</topology>
    </subcellularLocation>
</comment>
<keyword evidence="4 5" id="KW-0472">Membrane</keyword>
<dbReference type="Proteomes" id="UP000051515">
    <property type="component" value="Unassembled WGS sequence"/>
</dbReference>
<dbReference type="PATRIC" id="fig|1423788.3.peg.1051"/>
<accession>A0A0R1KU60</accession>
<dbReference type="GO" id="GO:0005384">
    <property type="term" value="F:manganese ion transmembrane transporter activity"/>
    <property type="evidence" value="ECO:0007669"/>
    <property type="project" value="InterPro"/>
</dbReference>
<dbReference type="RefSeq" id="WP_056951030.1">
    <property type="nucleotide sequence ID" value="NZ_AZDY01000029.1"/>
</dbReference>
<feature type="transmembrane region" description="Helical" evidence="5">
    <location>
        <begin position="215"/>
        <end position="236"/>
    </location>
</feature>
<dbReference type="EMBL" id="AZDY01000029">
    <property type="protein sequence ID" value="KRK84017.1"/>
    <property type="molecule type" value="Genomic_DNA"/>
</dbReference>
<evidence type="ECO:0000313" key="6">
    <source>
        <dbReference type="EMBL" id="KRK84017.1"/>
    </source>
</evidence>
<dbReference type="Pfam" id="PF01988">
    <property type="entry name" value="VIT1"/>
    <property type="match status" value="1"/>
</dbReference>
<evidence type="ECO:0000256" key="4">
    <source>
        <dbReference type="ARBA" id="ARBA00023136"/>
    </source>
</evidence>
<dbReference type="AlphaFoldDB" id="A0A0R1KU60"/>
<dbReference type="GO" id="GO:0012505">
    <property type="term" value="C:endomembrane system"/>
    <property type="evidence" value="ECO:0007669"/>
    <property type="project" value="UniProtKB-SubCell"/>
</dbReference>
<protein>
    <recommendedName>
        <fullName evidence="8">Integral membrane protein</fullName>
    </recommendedName>
</protein>